<reference evidence="4 5" key="1">
    <citation type="journal article" date="2017" name="Nat. Ecol. Evol.">
        <title>Scallop genome provides insights into evolution of bilaterian karyotype and development.</title>
        <authorList>
            <person name="Wang S."/>
            <person name="Zhang J."/>
            <person name="Jiao W."/>
            <person name="Li J."/>
            <person name="Xun X."/>
            <person name="Sun Y."/>
            <person name="Guo X."/>
            <person name="Huan P."/>
            <person name="Dong B."/>
            <person name="Zhang L."/>
            <person name="Hu X."/>
            <person name="Sun X."/>
            <person name="Wang J."/>
            <person name="Zhao C."/>
            <person name="Wang Y."/>
            <person name="Wang D."/>
            <person name="Huang X."/>
            <person name="Wang R."/>
            <person name="Lv J."/>
            <person name="Li Y."/>
            <person name="Zhang Z."/>
            <person name="Liu B."/>
            <person name="Lu W."/>
            <person name="Hui Y."/>
            <person name="Liang J."/>
            <person name="Zhou Z."/>
            <person name="Hou R."/>
            <person name="Li X."/>
            <person name="Liu Y."/>
            <person name="Li H."/>
            <person name="Ning X."/>
            <person name="Lin Y."/>
            <person name="Zhao L."/>
            <person name="Xing Q."/>
            <person name="Dou J."/>
            <person name="Li Y."/>
            <person name="Mao J."/>
            <person name="Guo H."/>
            <person name="Dou H."/>
            <person name="Li T."/>
            <person name="Mu C."/>
            <person name="Jiang W."/>
            <person name="Fu Q."/>
            <person name="Fu X."/>
            <person name="Miao Y."/>
            <person name="Liu J."/>
            <person name="Yu Q."/>
            <person name="Li R."/>
            <person name="Liao H."/>
            <person name="Li X."/>
            <person name="Kong Y."/>
            <person name="Jiang Z."/>
            <person name="Chourrout D."/>
            <person name="Li R."/>
            <person name="Bao Z."/>
        </authorList>
    </citation>
    <scope>NUCLEOTIDE SEQUENCE [LARGE SCALE GENOMIC DNA]</scope>
    <source>
        <strain evidence="4 5">PY_sf001</strain>
    </source>
</reference>
<evidence type="ECO:0000256" key="3">
    <source>
        <dbReference type="ARBA" id="ARBA00023163"/>
    </source>
</evidence>
<dbReference type="STRING" id="6573.A0A210PX69"/>
<protein>
    <submittedName>
        <fullName evidence="4">TATA-box-binding protein</fullName>
    </submittedName>
</protein>
<dbReference type="Proteomes" id="UP000242188">
    <property type="component" value="Unassembled WGS sequence"/>
</dbReference>
<keyword evidence="3" id="KW-0804">Transcription</keyword>
<evidence type="ECO:0000256" key="1">
    <source>
        <dbReference type="ARBA" id="ARBA00005560"/>
    </source>
</evidence>
<dbReference type="SUPFAM" id="SSF55945">
    <property type="entry name" value="TATA-box binding protein-like"/>
    <property type="match status" value="1"/>
</dbReference>
<name>A0A210PX69_MIZYE</name>
<proteinExistence type="inferred from homology"/>
<sequence length="136" mass="15310">MYGNEPPCEVLYCYGIHHVSFRCYAMSVNDVKWISHALNVVCDADLGCYVDLVELAGRIANVRYDPRVFSGLVWQHINIGGNCLVFASGKINCNGRASSFDEGRRRLRRYARMLQRLGWNVTLTNARVVTASAPTH</sequence>
<dbReference type="GO" id="GO:0006352">
    <property type="term" value="P:DNA-templated transcription initiation"/>
    <property type="evidence" value="ECO:0007669"/>
    <property type="project" value="InterPro"/>
</dbReference>
<keyword evidence="2" id="KW-0238">DNA-binding</keyword>
<dbReference type="PRINTS" id="PR00686">
    <property type="entry name" value="TIFACTORIID"/>
</dbReference>
<evidence type="ECO:0000313" key="5">
    <source>
        <dbReference type="Proteomes" id="UP000242188"/>
    </source>
</evidence>
<accession>A0A210PX69</accession>
<dbReference type="AlphaFoldDB" id="A0A210PX69"/>
<dbReference type="GO" id="GO:0003677">
    <property type="term" value="F:DNA binding"/>
    <property type="evidence" value="ECO:0007669"/>
    <property type="project" value="UniProtKB-KW"/>
</dbReference>
<evidence type="ECO:0000256" key="2">
    <source>
        <dbReference type="ARBA" id="ARBA00023125"/>
    </source>
</evidence>
<gene>
    <name evidence="4" type="ORF">KP79_PYT21015</name>
</gene>
<dbReference type="InterPro" id="IPR000814">
    <property type="entry name" value="TBP"/>
</dbReference>
<comment type="similarity">
    <text evidence="1">Belongs to the TBP family.</text>
</comment>
<dbReference type="InterPro" id="IPR012295">
    <property type="entry name" value="TBP_dom_sf"/>
</dbReference>
<keyword evidence="5" id="KW-1185">Reference proteome</keyword>
<organism evidence="4 5">
    <name type="scientific">Mizuhopecten yessoensis</name>
    <name type="common">Japanese scallop</name>
    <name type="synonym">Patinopecten yessoensis</name>
    <dbReference type="NCBI Taxonomy" id="6573"/>
    <lineage>
        <taxon>Eukaryota</taxon>
        <taxon>Metazoa</taxon>
        <taxon>Spiralia</taxon>
        <taxon>Lophotrochozoa</taxon>
        <taxon>Mollusca</taxon>
        <taxon>Bivalvia</taxon>
        <taxon>Autobranchia</taxon>
        <taxon>Pteriomorphia</taxon>
        <taxon>Pectinida</taxon>
        <taxon>Pectinoidea</taxon>
        <taxon>Pectinidae</taxon>
        <taxon>Mizuhopecten</taxon>
    </lineage>
</organism>
<dbReference type="PANTHER" id="PTHR10126">
    <property type="entry name" value="TATA-BOX BINDING PROTEIN"/>
    <property type="match status" value="1"/>
</dbReference>
<dbReference type="Pfam" id="PF00352">
    <property type="entry name" value="TBP"/>
    <property type="match status" value="1"/>
</dbReference>
<dbReference type="Gene3D" id="3.30.310.10">
    <property type="entry name" value="TATA-Binding Protein"/>
    <property type="match status" value="1"/>
</dbReference>
<comment type="caution">
    <text evidence="4">The sequence shown here is derived from an EMBL/GenBank/DDBJ whole genome shotgun (WGS) entry which is preliminary data.</text>
</comment>
<evidence type="ECO:0000313" key="4">
    <source>
        <dbReference type="EMBL" id="OWF41098.1"/>
    </source>
</evidence>
<dbReference type="EMBL" id="NEDP02005424">
    <property type="protein sequence ID" value="OWF41098.1"/>
    <property type="molecule type" value="Genomic_DNA"/>
</dbReference>